<evidence type="ECO:0008006" key="4">
    <source>
        <dbReference type="Google" id="ProtNLM"/>
    </source>
</evidence>
<dbReference type="OrthoDB" id="8143322at2"/>
<evidence type="ECO:0000313" key="2">
    <source>
        <dbReference type="EMBL" id="TLP40513.1"/>
    </source>
</evidence>
<gene>
    <name evidence="2" type="ORF">FDK22_00435</name>
</gene>
<comment type="caution">
    <text evidence="2">The sequence shown here is derived from an EMBL/GenBank/DDBJ whole genome shotgun (WGS) entry which is preliminary data.</text>
</comment>
<name>A0A5R8Y4D4_9BACT</name>
<evidence type="ECO:0000256" key="1">
    <source>
        <dbReference type="SAM" id="SignalP"/>
    </source>
</evidence>
<reference evidence="2 3" key="1">
    <citation type="submission" date="2019-05" db="EMBL/GenBank/DDBJ databases">
        <title>Arcobacter sp. nov., isolated from sea sediment.</title>
        <authorList>
            <person name="Kim W."/>
        </authorList>
    </citation>
    <scope>NUCLEOTIDE SEQUENCE [LARGE SCALE GENOMIC DNA]</scope>
    <source>
        <strain evidence="2 3">CAU 1517</strain>
    </source>
</reference>
<protein>
    <recommendedName>
        <fullName evidence="4">Autotransporter domain-containing protein</fullName>
    </recommendedName>
</protein>
<sequence length="2723" mass="299603">MIKKIFIFILFCVSLYGNVQLADDIGFVDDITINGREFESLEQRTIEFYEEDLKDGKVVITGLLESTEKTIGVDDLFVEISTNGGKSWFRASGHDDWEFSFEPKIGYIYEFSLRVVRESSTLDNTLEFPNQFNISGFVLSLNEGFEYNGTTLSGNGTIYVPWLQNFGLEGNINVEFNNLTFEEDRITSGNIEYTSSLQIVYEDITLDISKLVFNAQDGKNTLVSTLSSTSNELLSSLPNTQIDSLIFDTNGITGIIAYSNDVNFDIWEEQNVKVSFRSLSIDFSLKMTTGLKLGISNLDASLKFGNLLGSIEKRLEIATDELGKKINGVYSWSENSKQKLIDDGTIFLSQSVGKLNLEDLSNPKIVFDTKIDLSQYGSLFSNINEISIKDVVISKTGLSSEFTTALNPISIWEEQNVNLVFNGDIGINLSLKTSGVDININTGDIQLEFGNLFDSATAELLPLINEAGEASASKFSWVVSESKSLKSDVDILLSQLSGELDLSNLTNPIISFNANANLSSYGGLLSKIELASITDAQISKEGLSASLGILIDSLDIWKGKGVKLQFSQDSIPTLNLSLSILGELDFFFENFDATVDFGTLLPDTVASLESLQDGTMDLVFNNPSTIYLLNQKNKLEQLDANLDLSKLDNPKISFTSSLKLLDYTGVLSQIETLDIQSALISKDGFEASASASLRSIDIWEEKNVKLKFNNSPIISLSIGDKLDFSIDDLDASLDFGDLFDGATTRLNALQDEANNIVANTYSWGITSSKQIVSDAKEKLKDLNGSLNLQDLENPNIVFNANLDLSSYGGAFASIENARVSDAKISKNGLSAQASLNIEHINIYKEKNVKVQFNSNPTLKLSLTTSGYNVGLFHLDASIDFGTLIPNATASMKRVLTTSEIQNTLSDAEDIYNQGQSFIEDDYQYSWDLSGSYNLYGNEILLSSLGGTIDFSILSNPVVSLDANISFNEKSFLYSYAQNVELLSATISKDGFTSKIQTQLNDIPIWNEKNVKLDFNESDFQKLSLGVSSSGFKISLDEFNAELDFGTLINDTKTRINTLSAGLFSWDLGPVRKTLLNSSIKLKNLLGTIDLTDMKNPIINLDGAINLSSYSSCFESVGDIILSNAQISKSSFKTELSAQLEDIPIYQEKNVKLIFNDSTIPSFNFEVDRDGIDFGVKNISAKLDFGDLLNGEILTLRNKVNSATNKIQRVVSQGKREVKDFSKKSKEVQKALDNLNGIYTWSVSGSKSFLSDSNGSIVVSNLAGELNLQTLSNPIIDFHALADFTNYNLAGFDFDAEVEVEKAKISKSGIEWNLGISNGSTEFTVLDLGVKEEDVRVELFNINASTGTAGTQVSSAAGTLFLGNKLFDGTVEPIALAYDGTKYTFSSTQELTYTYENTVLKIANPTGSVSKIGDKYEVVFSGNAQFFTDILKNVGVPNINLSGLKISSTGFKADLNTTFEPIQKHTLLGDKVKLSLSSIGIKIDSTLDIPIIVNSIDGEIDLSSLFNEAEAYAKTAIAYTNSQLTFDFNEKILHLGLDNKFEFKGLSGSFNMNSLDELSMSLSGNFGYKEWENIDLALEDFTISSSGISGTIGLGEVSTLETTIANLVINELSISFLNTTNVSGNIKMHYSKDGFLGSSEKFTFDMGTQISLDGVDSFSLDSNALKAIPIENFATMTLLGVETNLDMEDFSLSFNGTLQPNHSLLSSLSAVEFDGLEISKDGISIDSISSTQTISGASFDLAGMTLTLTELGLGYKVSEELLFFEAAGSLNLGITEAGAGMTFYSNGTYDINQIELNVSEPAIILSGKFDWYDADPTYGEGFAATGLNLGVGGIFNVEGAFRIGEKSSKRYWMARALYSSSAGVPLTPIPISLYGFGGGASYGMEIQRSEDSFDTRFIPNGTEDIIVTALVKMGTSDVGYTWHGTLGMDINLATGVTRLDGISYLLSDLSLSPEERVITAEVVLGTSPFEISIDGGVDVKYLASDFELVHLFGNGALAYTSARKYVHLGTKNEPITSRIFDLAQAQSYLVIESDLFALGSRFSSSDRWSKWGFGIGYDTNIGFDLEAGFGRKVYIDLQAYLRMAIEARVPVKGWFDLASVNGKVRFRSPSPTIFSLFLKGCAIGKCAKHTFYIVGKKPSSLDNQNMSILKEVEPFHDTDFSLKPLLKLGTVFPNDGTMQEVGRENYWFTITNVKLVDTSNPTVSKSLNSSRIDNKTIGYMPQELLRPNTQYKLTADVQWLRKNNIDTNVLEKVEKVEKIFTTTDESFLPYSELVAKVMPETGSKDISSTAKVRIYYSHLAKELPQMNNNYVASVINSKNEVLEGTWNDFSWDTNKGKFGEILENTVLLPGKKFTPNEPFNTYHFCLNNSTGEIKETVVRSDGKYYNPFRSYTVDGEDDGMEFDSLNIDNSGLSRTTSLNNSRLSNNMAARVTAQSLGVSEEIFTDLNLGEPSVSNDSFTYYSTNKYMIKVKDVANDKIVYISFFEAKGSGNQGDQFVYLTNNINDIDAKIDVERSLVVKDGQEYNVRAIISRYEQRAMGNQFPVCDADTNLGELAAQYGNPISRTCATCGDCEEHRTQALAAYKEHSPNIRKVTINSGINRNEYPNVFPVVDVVYEDELNPENTLSKQYTLLYGDYIDNLYQLKFDGIEKIKEATIKYYIAQENTFGRLLSEGRIEPVVTKQVIILDSGLDDITRANEDSKSIYENNFSPENIQLNSNQGVSLW</sequence>
<organism evidence="2 3">
    <name type="scientific">Arcobacter arenosus</name>
    <dbReference type="NCBI Taxonomy" id="2576037"/>
    <lineage>
        <taxon>Bacteria</taxon>
        <taxon>Pseudomonadati</taxon>
        <taxon>Campylobacterota</taxon>
        <taxon>Epsilonproteobacteria</taxon>
        <taxon>Campylobacterales</taxon>
        <taxon>Arcobacteraceae</taxon>
        <taxon>Arcobacter</taxon>
    </lineage>
</organism>
<proteinExistence type="predicted"/>
<dbReference type="EMBL" id="VANU01000001">
    <property type="protein sequence ID" value="TLP40513.1"/>
    <property type="molecule type" value="Genomic_DNA"/>
</dbReference>
<feature type="chain" id="PRO_5024287076" description="Autotransporter domain-containing protein" evidence="1">
    <location>
        <begin position="23"/>
        <end position="2723"/>
    </location>
</feature>
<keyword evidence="3" id="KW-1185">Reference proteome</keyword>
<dbReference type="RefSeq" id="WP_138150803.1">
    <property type="nucleotide sequence ID" value="NZ_VANU01000001.1"/>
</dbReference>
<evidence type="ECO:0000313" key="3">
    <source>
        <dbReference type="Proteomes" id="UP000308901"/>
    </source>
</evidence>
<dbReference type="Proteomes" id="UP000308901">
    <property type="component" value="Unassembled WGS sequence"/>
</dbReference>
<accession>A0A5R8Y4D4</accession>
<feature type="signal peptide" evidence="1">
    <location>
        <begin position="1"/>
        <end position="22"/>
    </location>
</feature>
<keyword evidence="1" id="KW-0732">Signal</keyword>